<dbReference type="InterPro" id="IPR001870">
    <property type="entry name" value="B30.2/SPRY"/>
</dbReference>
<dbReference type="Pfam" id="PF13765">
    <property type="entry name" value="PRY"/>
    <property type="match status" value="1"/>
</dbReference>
<evidence type="ECO:0000256" key="2">
    <source>
        <dbReference type="SAM" id="Coils"/>
    </source>
</evidence>
<organism evidence="5 6">
    <name type="scientific">Pleurodeles waltl</name>
    <name type="common">Iberian ribbed newt</name>
    <dbReference type="NCBI Taxonomy" id="8319"/>
    <lineage>
        <taxon>Eukaryota</taxon>
        <taxon>Metazoa</taxon>
        <taxon>Chordata</taxon>
        <taxon>Craniata</taxon>
        <taxon>Vertebrata</taxon>
        <taxon>Euteleostomi</taxon>
        <taxon>Amphibia</taxon>
        <taxon>Batrachia</taxon>
        <taxon>Caudata</taxon>
        <taxon>Salamandroidea</taxon>
        <taxon>Salamandridae</taxon>
        <taxon>Pleurodelinae</taxon>
        <taxon>Pleurodeles</taxon>
    </lineage>
</organism>
<keyword evidence="1 2" id="KW-0175">Coiled coil</keyword>
<feature type="compositionally biased region" description="Basic and acidic residues" evidence="3">
    <location>
        <begin position="341"/>
        <end position="358"/>
    </location>
</feature>
<evidence type="ECO:0000259" key="4">
    <source>
        <dbReference type="PROSITE" id="PS50188"/>
    </source>
</evidence>
<proteinExistence type="predicted"/>
<dbReference type="SUPFAM" id="SSF49899">
    <property type="entry name" value="Concanavalin A-like lectins/glucanases"/>
    <property type="match status" value="1"/>
</dbReference>
<reference evidence="5" key="1">
    <citation type="journal article" date="2022" name="bioRxiv">
        <title>Sequencing and chromosome-scale assembly of the giantPleurodeles waltlgenome.</title>
        <authorList>
            <person name="Brown T."/>
            <person name="Elewa A."/>
            <person name="Iarovenko S."/>
            <person name="Subramanian E."/>
            <person name="Araus A.J."/>
            <person name="Petzold A."/>
            <person name="Susuki M."/>
            <person name="Suzuki K.-i.T."/>
            <person name="Hayashi T."/>
            <person name="Toyoda A."/>
            <person name="Oliveira C."/>
            <person name="Osipova E."/>
            <person name="Leigh N.D."/>
            <person name="Simon A."/>
            <person name="Yun M.H."/>
        </authorList>
    </citation>
    <scope>NUCLEOTIDE SEQUENCE</scope>
    <source>
        <strain evidence="5">20211129_DDA</strain>
        <tissue evidence="5">Liver</tissue>
    </source>
</reference>
<dbReference type="Proteomes" id="UP001066276">
    <property type="component" value="Chromosome 2_2"/>
</dbReference>
<feature type="region of interest" description="Disordered" evidence="3">
    <location>
        <begin position="319"/>
        <end position="359"/>
    </location>
</feature>
<dbReference type="InterPro" id="IPR006574">
    <property type="entry name" value="PRY"/>
</dbReference>
<feature type="region of interest" description="Disordered" evidence="3">
    <location>
        <begin position="378"/>
        <end position="463"/>
    </location>
</feature>
<evidence type="ECO:0000313" key="6">
    <source>
        <dbReference type="Proteomes" id="UP001066276"/>
    </source>
</evidence>
<feature type="coiled-coil region" evidence="2">
    <location>
        <begin position="4"/>
        <end position="71"/>
    </location>
</feature>
<gene>
    <name evidence="5" type="ORF">NDU88_004773</name>
</gene>
<dbReference type="PANTHER" id="PTHR24103">
    <property type="entry name" value="E3 UBIQUITIN-PROTEIN LIGASE TRIM"/>
    <property type="match status" value="1"/>
</dbReference>
<dbReference type="InterPro" id="IPR043136">
    <property type="entry name" value="B30.2/SPRY_sf"/>
</dbReference>
<feature type="compositionally biased region" description="Basic residues" evidence="3">
    <location>
        <begin position="449"/>
        <end position="463"/>
    </location>
</feature>
<dbReference type="Gene3D" id="2.60.120.920">
    <property type="match status" value="1"/>
</dbReference>
<protein>
    <recommendedName>
        <fullName evidence="4">B30.2/SPRY domain-containing protein</fullName>
    </recommendedName>
</protein>
<dbReference type="InterPro" id="IPR003879">
    <property type="entry name" value="Butyrophylin_SPRY"/>
</dbReference>
<sequence>MIRANKVRAKKQKIESEIEQLRQLLRDKEQTLYRKLEELEKKITLVENANISKLSNQITSLNALIADLEKKCKEPALDLLKDVRSALDRCRKVKFQGPESEMKKTREKEVMITLKPEEEMKKYKVMVTLDPDTAHPGLLLSEGGRRVRRTDTAQRLRDTPKRFTSYDPCVLGIEGFTSGRHYWEVQLLQEGGWTVGVAAESVSQTPGTGTADSLQIVLTPSPGVPTTGTGSADYSVRRFDLGPRRTLHLATRVGLPILVVTPKQTPRKPHRQGRTNHLPNNGPGERRVRRHTPATALPVSSGVRVPRRGGVLDLPQTAEEAEHAGHRCPKGRGTRSFARPRTSEQRRQQAGRRTEGGSERSCALAHLLLFQPRGHSATVAAAREAPAPSHNTEKIKKRNREVKASSSTAAAIEWQPTRGAHLTPTETQLGECTEAPPTPASSRPSSARRQNHAARHQRKNTKE</sequence>
<evidence type="ECO:0000256" key="1">
    <source>
        <dbReference type="ARBA" id="ARBA00023054"/>
    </source>
</evidence>
<dbReference type="AlphaFoldDB" id="A0AAV7V2N8"/>
<dbReference type="PRINTS" id="PR01407">
    <property type="entry name" value="BUTYPHLNCDUF"/>
</dbReference>
<dbReference type="EMBL" id="JANPWB010000004">
    <property type="protein sequence ID" value="KAJ1195493.1"/>
    <property type="molecule type" value="Genomic_DNA"/>
</dbReference>
<dbReference type="InterPro" id="IPR050143">
    <property type="entry name" value="TRIM/RBCC"/>
</dbReference>
<dbReference type="PROSITE" id="PS50188">
    <property type="entry name" value="B302_SPRY"/>
    <property type="match status" value="1"/>
</dbReference>
<comment type="caution">
    <text evidence="5">The sequence shown here is derived from an EMBL/GenBank/DDBJ whole genome shotgun (WGS) entry which is preliminary data.</text>
</comment>
<accession>A0AAV7V2N8</accession>
<feature type="region of interest" description="Disordered" evidence="3">
    <location>
        <begin position="264"/>
        <end position="295"/>
    </location>
</feature>
<keyword evidence="6" id="KW-1185">Reference proteome</keyword>
<dbReference type="SMART" id="SM00589">
    <property type="entry name" value="PRY"/>
    <property type="match status" value="1"/>
</dbReference>
<evidence type="ECO:0000313" key="5">
    <source>
        <dbReference type="EMBL" id="KAJ1195493.1"/>
    </source>
</evidence>
<feature type="domain" description="B30.2/SPRY" evidence="4">
    <location>
        <begin position="107"/>
        <end position="299"/>
    </location>
</feature>
<feature type="compositionally biased region" description="Low complexity" evidence="3">
    <location>
        <begin position="378"/>
        <end position="387"/>
    </location>
</feature>
<feature type="compositionally biased region" description="Basic residues" evidence="3">
    <location>
        <begin position="265"/>
        <end position="274"/>
    </location>
</feature>
<dbReference type="InterPro" id="IPR013320">
    <property type="entry name" value="ConA-like_dom_sf"/>
</dbReference>
<evidence type="ECO:0000256" key="3">
    <source>
        <dbReference type="SAM" id="MobiDB-lite"/>
    </source>
</evidence>
<name>A0AAV7V2N8_PLEWA</name>